<dbReference type="GO" id="GO:0006397">
    <property type="term" value="P:mRNA processing"/>
    <property type="evidence" value="ECO:0007669"/>
    <property type="project" value="UniProtKB-UniRule"/>
</dbReference>
<dbReference type="EC" id="3.1.26.3" evidence="15"/>
<dbReference type="Gene3D" id="3.30.160.20">
    <property type="match status" value="1"/>
</dbReference>
<feature type="domain" description="DRBM" evidence="16">
    <location>
        <begin position="168"/>
        <end position="237"/>
    </location>
</feature>
<dbReference type="CDD" id="cd10845">
    <property type="entry name" value="DSRM_RNAse_III_family"/>
    <property type="match status" value="1"/>
</dbReference>
<dbReference type="Gene3D" id="1.10.1520.10">
    <property type="entry name" value="Ribonuclease III domain"/>
    <property type="match status" value="1"/>
</dbReference>
<dbReference type="FunFam" id="3.30.160.20:FF:000003">
    <property type="entry name" value="Ribonuclease 3"/>
    <property type="match status" value="1"/>
</dbReference>
<feature type="binding site" evidence="15">
    <location>
        <position position="127"/>
    </location>
    <ligand>
        <name>Mg(2+)</name>
        <dbReference type="ChEBI" id="CHEBI:18420"/>
    </ligand>
</feature>
<dbReference type="PANTHER" id="PTHR11207:SF0">
    <property type="entry name" value="RIBONUCLEASE 3"/>
    <property type="match status" value="1"/>
</dbReference>
<dbReference type="InterPro" id="IPR036389">
    <property type="entry name" value="RNase_III_sf"/>
</dbReference>
<feature type="domain" description="RNase III" evidence="17">
    <location>
        <begin position="13"/>
        <end position="141"/>
    </location>
</feature>
<evidence type="ECO:0000256" key="14">
    <source>
        <dbReference type="ARBA" id="ARBA00022884"/>
    </source>
</evidence>
<dbReference type="SUPFAM" id="SSF69065">
    <property type="entry name" value="RNase III domain-like"/>
    <property type="match status" value="1"/>
</dbReference>
<proteinExistence type="inferred from homology"/>
<dbReference type="GO" id="GO:0005737">
    <property type="term" value="C:cytoplasm"/>
    <property type="evidence" value="ECO:0007669"/>
    <property type="project" value="UniProtKB-SubCell"/>
</dbReference>
<dbReference type="GO" id="GO:0008033">
    <property type="term" value="P:tRNA processing"/>
    <property type="evidence" value="ECO:0007669"/>
    <property type="project" value="UniProtKB-KW"/>
</dbReference>
<evidence type="ECO:0000256" key="10">
    <source>
        <dbReference type="ARBA" id="ARBA00022723"/>
    </source>
</evidence>
<keyword evidence="15" id="KW-0699">rRNA-binding</keyword>
<evidence type="ECO:0000256" key="15">
    <source>
        <dbReference type="HAMAP-Rule" id="MF_00104"/>
    </source>
</evidence>
<feature type="binding site" evidence="15">
    <location>
        <position position="54"/>
    </location>
    <ligand>
        <name>Mg(2+)</name>
        <dbReference type="ChEBI" id="CHEBI:18420"/>
    </ligand>
</feature>
<feature type="binding site" evidence="15">
    <location>
        <position position="130"/>
    </location>
    <ligand>
        <name>Mg(2+)</name>
        <dbReference type="ChEBI" id="CHEBI:18420"/>
    </ligand>
</feature>
<dbReference type="GO" id="GO:0004525">
    <property type="term" value="F:ribonuclease III activity"/>
    <property type="evidence" value="ECO:0007669"/>
    <property type="project" value="UniProtKB-UniRule"/>
</dbReference>
<dbReference type="GO" id="GO:0042802">
    <property type="term" value="F:identical protein binding"/>
    <property type="evidence" value="ECO:0007669"/>
    <property type="project" value="UniProtKB-ARBA"/>
</dbReference>
<evidence type="ECO:0000313" key="19">
    <source>
        <dbReference type="Proteomes" id="UP000430222"/>
    </source>
</evidence>
<comment type="subunit">
    <text evidence="4 15">Homodimer.</text>
</comment>
<sequence>MQNILSEKRKQELLHLAADLGVEFRDLSLLQQALTHTSYANESKVSIVHNERLEFLGDAVLELASSTYLFKRFPKMPEGQLTKTRAGIVCSATLARLAANLHLGEYLLLGHGEELGGGRTRQTNLEDTFEAVIGAVYLDQGWDTARDYVLRQLEPEFSRISHGEALKDYKTILQERVYQREGQNIAYELLAENGPDHDKTFVFQVRITGKVMGRGTGHSKKEAEQQAARMALEKMTEKGQGAG</sequence>
<evidence type="ECO:0000256" key="1">
    <source>
        <dbReference type="ARBA" id="ARBA00000109"/>
    </source>
</evidence>
<keyword evidence="5 15" id="KW-0963">Cytoplasm</keyword>
<dbReference type="PROSITE" id="PS00517">
    <property type="entry name" value="RNASE_3_1"/>
    <property type="match status" value="1"/>
</dbReference>
<comment type="subcellular location">
    <subcellularLocation>
        <location evidence="2 15">Cytoplasm</location>
    </subcellularLocation>
</comment>
<dbReference type="InterPro" id="IPR011907">
    <property type="entry name" value="RNase_III"/>
</dbReference>
<evidence type="ECO:0000256" key="5">
    <source>
        <dbReference type="ARBA" id="ARBA00022490"/>
    </source>
</evidence>
<keyword evidence="8 15" id="KW-0819">tRNA processing</keyword>
<evidence type="ECO:0000256" key="7">
    <source>
        <dbReference type="ARBA" id="ARBA00022664"/>
    </source>
</evidence>
<keyword evidence="7 15" id="KW-0507">mRNA processing</keyword>
<dbReference type="CDD" id="cd00593">
    <property type="entry name" value="RIBOc"/>
    <property type="match status" value="1"/>
</dbReference>
<keyword evidence="11 15" id="KW-0255">Endonuclease</keyword>
<reference evidence="18 19" key="1">
    <citation type="submission" date="2019-08" db="EMBL/GenBank/DDBJ databases">
        <title>In-depth cultivation of the pig gut microbiome towards novel bacterial diversity and tailored functional studies.</title>
        <authorList>
            <person name="Wylensek D."/>
            <person name="Hitch T.C.A."/>
            <person name="Clavel T."/>
        </authorList>
    </citation>
    <scope>NUCLEOTIDE SEQUENCE [LARGE SCALE GENOMIC DNA]</scope>
    <source>
        <strain evidence="19">WCA-380-WT-3B3</strain>
    </source>
</reference>
<dbReference type="PROSITE" id="PS50137">
    <property type="entry name" value="DS_RBD"/>
    <property type="match status" value="1"/>
</dbReference>
<dbReference type="GO" id="GO:0006364">
    <property type="term" value="P:rRNA processing"/>
    <property type="evidence" value="ECO:0007669"/>
    <property type="project" value="UniProtKB-UniRule"/>
</dbReference>
<organism evidence="18 19">
    <name type="scientific">Selenomonas montiformis</name>
    <dbReference type="NCBI Taxonomy" id="2652285"/>
    <lineage>
        <taxon>Bacteria</taxon>
        <taxon>Bacillati</taxon>
        <taxon>Bacillota</taxon>
        <taxon>Negativicutes</taxon>
        <taxon>Selenomonadales</taxon>
        <taxon>Selenomonadaceae</taxon>
        <taxon>Selenomonas</taxon>
    </lineage>
</organism>
<evidence type="ECO:0000313" key="18">
    <source>
        <dbReference type="EMBL" id="MSV24090.1"/>
    </source>
</evidence>
<gene>
    <name evidence="15" type="primary">rnc</name>
    <name evidence="18" type="ORF">FYJ78_02590</name>
</gene>
<dbReference type="AlphaFoldDB" id="A0A6I2UVH0"/>
<dbReference type="GO" id="GO:0003725">
    <property type="term" value="F:double-stranded RNA binding"/>
    <property type="evidence" value="ECO:0007669"/>
    <property type="project" value="TreeGrafter"/>
</dbReference>
<dbReference type="RefSeq" id="WP_154619830.1">
    <property type="nucleotide sequence ID" value="NZ_CBCTNG010000001.1"/>
</dbReference>
<evidence type="ECO:0000259" key="17">
    <source>
        <dbReference type="PROSITE" id="PS50142"/>
    </source>
</evidence>
<feature type="active site" evidence="15">
    <location>
        <position position="58"/>
    </location>
</feature>
<evidence type="ECO:0000259" key="16">
    <source>
        <dbReference type="PROSITE" id="PS50137"/>
    </source>
</evidence>
<evidence type="ECO:0000256" key="6">
    <source>
        <dbReference type="ARBA" id="ARBA00022552"/>
    </source>
</evidence>
<dbReference type="Pfam" id="PF00035">
    <property type="entry name" value="dsrm"/>
    <property type="match status" value="1"/>
</dbReference>
<accession>A0A6I2UVH0</accession>
<keyword evidence="12 15" id="KW-0378">Hydrolase</keyword>
<dbReference type="Pfam" id="PF14622">
    <property type="entry name" value="Ribonucleas_3_3"/>
    <property type="match status" value="1"/>
</dbReference>
<keyword evidence="14 15" id="KW-0694">RNA-binding</keyword>
<comment type="similarity">
    <text evidence="3">Belongs to the ribonuclease III family.</text>
</comment>
<keyword evidence="9 15" id="KW-0540">Nuclease</keyword>
<dbReference type="NCBIfam" id="TIGR02191">
    <property type="entry name" value="RNaseIII"/>
    <property type="match status" value="1"/>
</dbReference>
<evidence type="ECO:0000256" key="13">
    <source>
        <dbReference type="ARBA" id="ARBA00022842"/>
    </source>
</evidence>
<keyword evidence="19" id="KW-1185">Reference proteome</keyword>
<evidence type="ECO:0000256" key="3">
    <source>
        <dbReference type="ARBA" id="ARBA00010183"/>
    </source>
</evidence>
<dbReference type="GO" id="GO:0019843">
    <property type="term" value="F:rRNA binding"/>
    <property type="evidence" value="ECO:0007669"/>
    <property type="project" value="UniProtKB-KW"/>
</dbReference>
<keyword evidence="10 15" id="KW-0479">Metal-binding</keyword>
<dbReference type="HAMAP" id="MF_00104">
    <property type="entry name" value="RNase_III"/>
    <property type="match status" value="1"/>
</dbReference>
<keyword evidence="13 15" id="KW-0460">Magnesium</keyword>
<evidence type="ECO:0000256" key="9">
    <source>
        <dbReference type="ARBA" id="ARBA00022722"/>
    </source>
</evidence>
<dbReference type="SMART" id="SM00535">
    <property type="entry name" value="RIBOc"/>
    <property type="match status" value="1"/>
</dbReference>
<dbReference type="InterPro" id="IPR000999">
    <property type="entry name" value="RNase_III_dom"/>
</dbReference>
<evidence type="ECO:0000256" key="4">
    <source>
        <dbReference type="ARBA" id="ARBA00011738"/>
    </source>
</evidence>
<keyword evidence="6 15" id="KW-0698">rRNA processing</keyword>
<evidence type="ECO:0000256" key="2">
    <source>
        <dbReference type="ARBA" id="ARBA00004496"/>
    </source>
</evidence>
<comment type="function">
    <text evidence="15">Digests double-stranded RNA. Involved in the processing of primary rRNA transcript to yield the immediate precursors to the large and small rRNAs (23S and 16S). Processes some mRNAs, and tRNAs when they are encoded in the rRNA operon. Processes pre-crRNA and tracrRNA of type II CRISPR loci if present in the organism.</text>
</comment>
<comment type="caution">
    <text evidence="18">The sequence shown here is derived from an EMBL/GenBank/DDBJ whole genome shotgun (WGS) entry which is preliminary data.</text>
</comment>
<feature type="active site" evidence="15">
    <location>
        <position position="130"/>
    </location>
</feature>
<comment type="catalytic activity">
    <reaction evidence="1 15">
        <text>Endonucleolytic cleavage to 5'-phosphomonoester.</text>
        <dbReference type="EC" id="3.1.26.3"/>
    </reaction>
</comment>
<dbReference type="PANTHER" id="PTHR11207">
    <property type="entry name" value="RIBONUCLEASE III"/>
    <property type="match status" value="1"/>
</dbReference>
<comment type="cofactor">
    <cofactor evidence="15">
        <name>Mg(2+)</name>
        <dbReference type="ChEBI" id="CHEBI:18420"/>
    </cofactor>
</comment>
<dbReference type="EMBL" id="VUNL01000002">
    <property type="protein sequence ID" value="MSV24090.1"/>
    <property type="molecule type" value="Genomic_DNA"/>
</dbReference>
<evidence type="ECO:0000256" key="8">
    <source>
        <dbReference type="ARBA" id="ARBA00022694"/>
    </source>
</evidence>
<dbReference type="FunFam" id="1.10.1520.10:FF:000001">
    <property type="entry name" value="Ribonuclease 3"/>
    <property type="match status" value="1"/>
</dbReference>
<dbReference type="SMART" id="SM00358">
    <property type="entry name" value="DSRM"/>
    <property type="match status" value="1"/>
</dbReference>
<protein>
    <recommendedName>
        <fullName evidence="15">Ribonuclease 3</fullName>
        <ecNumber evidence="15">3.1.26.3</ecNumber>
    </recommendedName>
    <alternativeName>
        <fullName evidence="15">Ribonuclease III</fullName>
        <shortName evidence="15">RNase III</shortName>
    </alternativeName>
</protein>
<evidence type="ECO:0000256" key="11">
    <source>
        <dbReference type="ARBA" id="ARBA00022759"/>
    </source>
</evidence>
<evidence type="ECO:0000256" key="12">
    <source>
        <dbReference type="ARBA" id="ARBA00022801"/>
    </source>
</evidence>
<dbReference type="GO" id="GO:0010468">
    <property type="term" value="P:regulation of gene expression"/>
    <property type="evidence" value="ECO:0007669"/>
    <property type="project" value="TreeGrafter"/>
</dbReference>
<dbReference type="InterPro" id="IPR014720">
    <property type="entry name" value="dsRBD_dom"/>
</dbReference>
<dbReference type="SUPFAM" id="SSF54768">
    <property type="entry name" value="dsRNA-binding domain-like"/>
    <property type="match status" value="1"/>
</dbReference>
<name>A0A6I2UVH0_9FIRM</name>
<dbReference type="GO" id="GO:0046872">
    <property type="term" value="F:metal ion binding"/>
    <property type="evidence" value="ECO:0007669"/>
    <property type="project" value="UniProtKB-KW"/>
</dbReference>
<dbReference type="Proteomes" id="UP000430222">
    <property type="component" value="Unassembled WGS sequence"/>
</dbReference>
<dbReference type="PROSITE" id="PS50142">
    <property type="entry name" value="RNASE_3_2"/>
    <property type="match status" value="1"/>
</dbReference>